<reference evidence="2 3" key="1">
    <citation type="submission" date="2018-05" db="EMBL/GenBank/DDBJ databases">
        <title>Genome sequencing of Flavobacterium sp. HYN0049.</title>
        <authorList>
            <person name="Yi H."/>
            <person name="Baek C."/>
        </authorList>
    </citation>
    <scope>NUCLEOTIDE SEQUENCE [LARGE SCALE GENOMIC DNA]</scope>
    <source>
        <strain evidence="2 3">HYN0049</strain>
    </source>
</reference>
<keyword evidence="1" id="KW-0812">Transmembrane</keyword>
<gene>
    <name evidence="2" type="ORF">HYN49_13795</name>
</gene>
<dbReference type="RefSeq" id="WP_108904661.1">
    <property type="nucleotide sequence ID" value="NZ_CP029187.1"/>
</dbReference>
<dbReference type="KEGG" id="fpal:HYN49_13795"/>
<sequence length="89" mass="9743">MYNKKVILGVAAGVAVLAIAGLLLAKKNKSKKQKLIDKTDNLADSFKSKLHSLQRKAQKEIKHAADRGEEFTNVARDRAADWIGKVSPS</sequence>
<evidence type="ECO:0000313" key="2">
    <source>
        <dbReference type="EMBL" id="AWI26888.1"/>
    </source>
</evidence>
<dbReference type="Proteomes" id="UP000244937">
    <property type="component" value="Chromosome"/>
</dbReference>
<dbReference type="AlphaFoldDB" id="A0A2S1SKF5"/>
<proteinExistence type="predicted"/>
<keyword evidence="1" id="KW-1133">Transmembrane helix</keyword>
<evidence type="ECO:0000256" key="1">
    <source>
        <dbReference type="SAM" id="Phobius"/>
    </source>
</evidence>
<dbReference type="EMBL" id="CP029187">
    <property type="protein sequence ID" value="AWI26888.1"/>
    <property type="molecule type" value="Genomic_DNA"/>
</dbReference>
<dbReference type="OrthoDB" id="1377080at2"/>
<name>A0A2S1SKF5_9FLAO</name>
<protein>
    <recommendedName>
        <fullName evidence="4">YtxH domain-containing protein</fullName>
    </recommendedName>
</protein>
<evidence type="ECO:0008006" key="4">
    <source>
        <dbReference type="Google" id="ProtNLM"/>
    </source>
</evidence>
<organism evidence="2 3">
    <name type="scientific">Flavobacterium pallidum</name>
    <dbReference type="NCBI Taxonomy" id="2172098"/>
    <lineage>
        <taxon>Bacteria</taxon>
        <taxon>Pseudomonadati</taxon>
        <taxon>Bacteroidota</taxon>
        <taxon>Flavobacteriia</taxon>
        <taxon>Flavobacteriales</taxon>
        <taxon>Flavobacteriaceae</taxon>
        <taxon>Flavobacterium</taxon>
    </lineage>
</organism>
<evidence type="ECO:0000313" key="3">
    <source>
        <dbReference type="Proteomes" id="UP000244937"/>
    </source>
</evidence>
<feature type="transmembrane region" description="Helical" evidence="1">
    <location>
        <begin position="6"/>
        <end position="25"/>
    </location>
</feature>
<accession>A0A2S1SKF5</accession>
<keyword evidence="3" id="KW-1185">Reference proteome</keyword>
<keyword evidence="1" id="KW-0472">Membrane</keyword>